<reference evidence="3" key="1">
    <citation type="journal article" date="2015" name="Genome Announc.">
        <title>Genome sequence of the AIDS-associated pathogen Penicillium marneffei (ATCC18224) and its near taxonomic relative Talaromyces stipitatus (ATCC10500).</title>
        <authorList>
            <person name="Nierman W.C."/>
            <person name="Fedorova-Abrams N.D."/>
            <person name="Andrianopoulos A."/>
        </authorList>
    </citation>
    <scope>NUCLEOTIDE SEQUENCE [LARGE SCALE GENOMIC DNA]</scope>
    <source>
        <strain evidence="3">ATCC 10500 / CBS 375.48 / QM 6759 / NRRL 1006</strain>
    </source>
</reference>
<name>B8MMH4_TALSN</name>
<protein>
    <submittedName>
        <fullName evidence="2">Uncharacterized protein</fullName>
    </submittedName>
</protein>
<evidence type="ECO:0000313" key="3">
    <source>
        <dbReference type="Proteomes" id="UP000001745"/>
    </source>
</evidence>
<dbReference type="VEuPathDB" id="FungiDB:TSTA_099780"/>
<dbReference type="AlphaFoldDB" id="B8MMH4"/>
<dbReference type="PhylomeDB" id="B8MMH4"/>
<feature type="compositionally biased region" description="Polar residues" evidence="1">
    <location>
        <begin position="219"/>
        <end position="240"/>
    </location>
</feature>
<dbReference type="Proteomes" id="UP000001745">
    <property type="component" value="Unassembled WGS sequence"/>
</dbReference>
<dbReference type="HOGENOM" id="CLU_631772_0_0_1"/>
<dbReference type="OMA" id="RCIYNAK"/>
<feature type="region of interest" description="Disordered" evidence="1">
    <location>
        <begin position="177"/>
        <end position="262"/>
    </location>
</feature>
<evidence type="ECO:0000313" key="2">
    <source>
        <dbReference type="EMBL" id="EED13728.1"/>
    </source>
</evidence>
<sequence>MANGESPTIPSTISLPLLRPRDGIKRESVVATPVTQSRTRVVLAPAHQLPGHLIQLLEEWHRDHPHERPLAAFSKKNSTEEERTYTVLSRDRKQLPLIEEISITKPLSYMVYYLPINDGKQTGILVKPLTWGNRICFMKKWLGDYTFQAEPAAVRLMQVDGSFGDFPDDDKWRAATDKKLPSELKNEEEERAIRPSVPRKRSREERENSTSSSGGDIDFTTSRPATRQQCRQRASSTHTSAAPRDDGSEGEDELHPTGLSNRGLPIILQSTTHVQRNLNSRTSLPQTHQSGGGRSTLLSSPLITNCPNITTSDSGVDISAATATITSHGVMNSTSPPIITFKLRISRTRMERHIRIEDNEEDAEELFKEARDYFRRHDRLIGTPILECVIEGEPDCRCIYNAKELRYFIEELRERRGIVKVTVTQSS</sequence>
<evidence type="ECO:0000256" key="1">
    <source>
        <dbReference type="SAM" id="MobiDB-lite"/>
    </source>
</evidence>
<gene>
    <name evidence="2" type="ORF">TSTA_099780</name>
</gene>
<dbReference type="EMBL" id="EQ962658">
    <property type="protein sequence ID" value="EED13728.1"/>
    <property type="molecule type" value="Genomic_DNA"/>
</dbReference>
<accession>B8MMH4</accession>
<organism evidence="2 3">
    <name type="scientific">Talaromyces stipitatus (strain ATCC 10500 / CBS 375.48 / QM 6759 / NRRL 1006)</name>
    <name type="common">Penicillium stipitatum</name>
    <dbReference type="NCBI Taxonomy" id="441959"/>
    <lineage>
        <taxon>Eukaryota</taxon>
        <taxon>Fungi</taxon>
        <taxon>Dikarya</taxon>
        <taxon>Ascomycota</taxon>
        <taxon>Pezizomycotina</taxon>
        <taxon>Eurotiomycetes</taxon>
        <taxon>Eurotiomycetidae</taxon>
        <taxon>Eurotiales</taxon>
        <taxon>Trichocomaceae</taxon>
        <taxon>Talaromyces</taxon>
        <taxon>Talaromyces sect. Talaromyces</taxon>
    </lineage>
</organism>
<keyword evidence="3" id="KW-1185">Reference proteome</keyword>
<dbReference type="GeneID" id="8105421"/>
<dbReference type="OrthoDB" id="4450707at2759"/>
<proteinExistence type="predicted"/>
<dbReference type="InParanoid" id="B8MMH4"/>
<dbReference type="RefSeq" id="XP_002485966.1">
    <property type="nucleotide sequence ID" value="XM_002485921.1"/>
</dbReference>